<dbReference type="GO" id="GO:0042910">
    <property type="term" value="F:xenobiotic transmembrane transporter activity"/>
    <property type="evidence" value="ECO:0007669"/>
    <property type="project" value="InterPro"/>
</dbReference>
<evidence type="ECO:0000313" key="4">
    <source>
        <dbReference type="EMBL" id="KAJ8752115.1"/>
    </source>
</evidence>
<keyword evidence="3" id="KW-1133">Transmembrane helix</keyword>
<comment type="similarity">
    <text evidence="1">Belongs to the multi antimicrobial extrusion (MATE) (TC 2.A.66.1) family.</text>
</comment>
<keyword evidence="3" id="KW-0812">Transmembrane</keyword>
<evidence type="ECO:0000256" key="1">
    <source>
        <dbReference type="ARBA" id="ARBA00010199"/>
    </source>
</evidence>
<evidence type="ECO:0000256" key="3">
    <source>
        <dbReference type="SAM" id="Phobius"/>
    </source>
</evidence>
<evidence type="ECO:0000256" key="2">
    <source>
        <dbReference type="SAM" id="MobiDB-lite"/>
    </source>
</evidence>
<dbReference type="PANTHER" id="PTHR11206">
    <property type="entry name" value="MULTIDRUG RESISTANCE PROTEIN"/>
    <property type="match status" value="1"/>
</dbReference>
<sequence>MELGKYIYLECTCNVHGSSYWVLASFIASLRICHPNPKASWTRIDIAKLVGNLHFKLFLDVFTSHQLPHQKFLQAQSKVGVLASIGFAALIVHILELFVFVRVFKWGVAGAAVAYDLSAWVIALAQLAYVVGWCKDGWRGLSWLAFKDIWGFVRLSIASAVMLCLEIWYFMTIIVLTDHLDDPVIVVGSLSICVRVSNELGSGHPKATKYSVVVTCIESLIIGVISAIIILVTKDYFAIIFTDSEEMRRAVSKLAYLLCFTVILNSIQPVISGVAVGGGWQGLVAYINLFCYYIVGLPLGFVLGYKTRLHVQVEEASERMKRWGGGDDPFPTTAPSSSTNDIT</sequence>
<feature type="transmembrane region" description="Helical" evidence="3">
    <location>
        <begin position="152"/>
        <end position="176"/>
    </location>
</feature>
<dbReference type="GO" id="GO:0015297">
    <property type="term" value="F:antiporter activity"/>
    <property type="evidence" value="ECO:0007669"/>
    <property type="project" value="InterPro"/>
</dbReference>
<comment type="caution">
    <text evidence="4">The sequence shown here is derived from an EMBL/GenBank/DDBJ whole genome shotgun (WGS) entry which is preliminary data.</text>
</comment>
<dbReference type="EMBL" id="JAIWQS010000010">
    <property type="protein sequence ID" value="KAJ8752115.1"/>
    <property type="molecule type" value="Genomic_DNA"/>
</dbReference>
<feature type="transmembrane region" description="Helical" evidence="3">
    <location>
        <begin position="254"/>
        <end position="277"/>
    </location>
</feature>
<feature type="region of interest" description="Disordered" evidence="2">
    <location>
        <begin position="321"/>
        <end position="343"/>
    </location>
</feature>
<proteinExistence type="inferred from homology"/>
<gene>
    <name evidence="4" type="ORF">K2173_001790</name>
</gene>
<feature type="transmembrane region" description="Helical" evidence="3">
    <location>
        <begin position="79"/>
        <end position="100"/>
    </location>
</feature>
<name>A0AAV8SJN6_9ROSI</name>
<evidence type="ECO:0000313" key="5">
    <source>
        <dbReference type="Proteomes" id="UP001159364"/>
    </source>
</evidence>
<dbReference type="AlphaFoldDB" id="A0AAV8SJN6"/>
<keyword evidence="5" id="KW-1185">Reference proteome</keyword>
<dbReference type="InterPro" id="IPR002528">
    <property type="entry name" value="MATE_fam"/>
</dbReference>
<protein>
    <submittedName>
        <fullName evidence="4">Uncharacterized protein</fullName>
    </submittedName>
</protein>
<keyword evidence="3" id="KW-0472">Membrane</keyword>
<feature type="compositionally biased region" description="Polar residues" evidence="2">
    <location>
        <begin position="333"/>
        <end position="343"/>
    </location>
</feature>
<dbReference type="GO" id="GO:0016020">
    <property type="term" value="C:membrane"/>
    <property type="evidence" value="ECO:0007669"/>
    <property type="project" value="InterPro"/>
</dbReference>
<feature type="transmembrane region" description="Helical" evidence="3">
    <location>
        <begin position="283"/>
        <end position="305"/>
    </location>
</feature>
<organism evidence="4 5">
    <name type="scientific">Erythroxylum novogranatense</name>
    <dbReference type="NCBI Taxonomy" id="1862640"/>
    <lineage>
        <taxon>Eukaryota</taxon>
        <taxon>Viridiplantae</taxon>
        <taxon>Streptophyta</taxon>
        <taxon>Embryophyta</taxon>
        <taxon>Tracheophyta</taxon>
        <taxon>Spermatophyta</taxon>
        <taxon>Magnoliopsida</taxon>
        <taxon>eudicotyledons</taxon>
        <taxon>Gunneridae</taxon>
        <taxon>Pentapetalae</taxon>
        <taxon>rosids</taxon>
        <taxon>fabids</taxon>
        <taxon>Malpighiales</taxon>
        <taxon>Erythroxylaceae</taxon>
        <taxon>Erythroxylum</taxon>
    </lineage>
</organism>
<dbReference type="Proteomes" id="UP001159364">
    <property type="component" value="Linkage Group LG10"/>
</dbReference>
<feature type="transmembrane region" description="Helical" evidence="3">
    <location>
        <begin position="210"/>
        <end position="233"/>
    </location>
</feature>
<dbReference type="Pfam" id="PF01554">
    <property type="entry name" value="MatE"/>
    <property type="match status" value="1"/>
</dbReference>
<reference evidence="4 5" key="1">
    <citation type="submission" date="2021-09" db="EMBL/GenBank/DDBJ databases">
        <title>Genomic insights and catalytic innovation underlie evolution of tropane alkaloids biosynthesis.</title>
        <authorList>
            <person name="Wang Y.-J."/>
            <person name="Tian T."/>
            <person name="Huang J.-P."/>
            <person name="Huang S.-X."/>
        </authorList>
    </citation>
    <scope>NUCLEOTIDE SEQUENCE [LARGE SCALE GENOMIC DNA]</scope>
    <source>
        <strain evidence="4">KIB-2018</strain>
        <tissue evidence="4">Leaf</tissue>
    </source>
</reference>
<feature type="transmembrane region" description="Helical" evidence="3">
    <location>
        <begin position="106"/>
        <end position="131"/>
    </location>
</feature>
<accession>A0AAV8SJN6</accession>